<keyword evidence="4" id="KW-1185">Reference proteome</keyword>
<feature type="repeat" description="PPR" evidence="2">
    <location>
        <begin position="303"/>
        <end position="333"/>
    </location>
</feature>
<dbReference type="GO" id="GO:0009451">
    <property type="term" value="P:RNA modification"/>
    <property type="evidence" value="ECO:0007669"/>
    <property type="project" value="InterPro"/>
</dbReference>
<dbReference type="InterPro" id="IPR046960">
    <property type="entry name" value="PPR_At4g14850-like_plant"/>
</dbReference>
<comment type="caution">
    <text evidence="3">The sequence shown here is derived from an EMBL/GenBank/DDBJ whole genome shotgun (WGS) entry which is preliminary data.</text>
</comment>
<dbReference type="InterPro" id="IPR002885">
    <property type="entry name" value="PPR_rpt"/>
</dbReference>
<dbReference type="FunFam" id="1.25.40.10:FF:000073">
    <property type="entry name" value="Pentatricopeptide repeat-containing protein chloroplastic"/>
    <property type="match status" value="1"/>
</dbReference>
<keyword evidence="1" id="KW-0677">Repeat</keyword>
<feature type="repeat" description="PPR" evidence="2">
    <location>
        <begin position="504"/>
        <end position="538"/>
    </location>
</feature>
<accession>A0A2G9G5H1</accession>
<dbReference type="PANTHER" id="PTHR47926:SF452">
    <property type="entry name" value="PENTATRICOPEPTIDE REPEAT-CONTAINING PROTEIN"/>
    <property type="match status" value="1"/>
</dbReference>
<dbReference type="Gene3D" id="1.25.40.10">
    <property type="entry name" value="Tetratricopeptide repeat domain"/>
    <property type="match status" value="5"/>
</dbReference>
<evidence type="ECO:0000256" key="2">
    <source>
        <dbReference type="PROSITE-ProRule" id="PRU00708"/>
    </source>
</evidence>
<dbReference type="Pfam" id="PF13041">
    <property type="entry name" value="PPR_2"/>
    <property type="match status" value="3"/>
</dbReference>
<organism evidence="3 4">
    <name type="scientific">Handroanthus impetiginosus</name>
    <dbReference type="NCBI Taxonomy" id="429701"/>
    <lineage>
        <taxon>Eukaryota</taxon>
        <taxon>Viridiplantae</taxon>
        <taxon>Streptophyta</taxon>
        <taxon>Embryophyta</taxon>
        <taxon>Tracheophyta</taxon>
        <taxon>Spermatophyta</taxon>
        <taxon>Magnoliopsida</taxon>
        <taxon>eudicotyledons</taxon>
        <taxon>Gunneridae</taxon>
        <taxon>Pentapetalae</taxon>
        <taxon>asterids</taxon>
        <taxon>lamiids</taxon>
        <taxon>Lamiales</taxon>
        <taxon>Bignoniaceae</taxon>
        <taxon>Crescentiina</taxon>
        <taxon>Tabebuia alliance</taxon>
        <taxon>Handroanthus</taxon>
    </lineage>
</organism>
<evidence type="ECO:0000313" key="3">
    <source>
        <dbReference type="EMBL" id="PIN00547.1"/>
    </source>
</evidence>
<dbReference type="STRING" id="429701.A0A2G9G5H1"/>
<proteinExistence type="predicted"/>
<sequence length="788" mass="87588">MIPLSYRKLISIKKSKLFLSIKSHGVNLHCYSLSLPEKIASYLKNCSDENYLKKLHACVITQGLEQNVFLGSKLLISLAKFNRLRECKWVFNKIISDDLSPWNSIIVGFFRAEQYNEVLRLYLNLRRRNIGIHASAITFALKGCVELGSSEFGRNLHTDAFKFGLSSDQFVGSSLIGLYAKLDRIREAGKVFDEITERDVVAYTSMITGYAQVGDHQTHKAFRVTQDMQRDGFDPNRVTLVSLLQCATRLGALKEGRSIHGYAVRRCIGCLDEVFETSLMDMYIKCGDPDRGALIFDDMSKKTTGSWNALIAGCLRLGRPLEAFELFIRMVNECQLDLIALANGLLTCADLGYLLIGKSIHCHILRQGFNLDLVGITALVDMYSKCEHLSAATNVFYRTEAKDDALFNVMIAGYLHNRCVFRAIGTFHEMVIMCVRPSTGTIINILSALSDMEGIQTGKCIHGYVFRQGMDTNVDIANQLISMYAKCGFLGCAREVFDTINIKDRVTWTSMMTGLVNHGLSNEAITLYLLMQREKHLHPDAVTFTCLLQALNQTGSLTLVKGVHGCLYRLFLEKDTTLMNSLITTYSKWGKLKMASDLFEHMGAKNLSSWNTMIAAYGMHGDVFQALELMSQMKQENIAPDGVTFKSILSACSHTGLIQEGLNVFSSMKEGYGIIPSDDHYGCIVDMLGRSGRLEEAYDILKDVPLGPNNASTLGSLLAACQIHGNSEVGERVGKWLLDVEPENASAYCSVSNLYAGGGRWDKVDHIGAVAKFKGLKRTSGYSVIDLN</sequence>
<dbReference type="EMBL" id="NKXS01006900">
    <property type="protein sequence ID" value="PIN00547.1"/>
    <property type="molecule type" value="Genomic_DNA"/>
</dbReference>
<dbReference type="InterPro" id="IPR046848">
    <property type="entry name" value="E_motif"/>
</dbReference>
<dbReference type="Pfam" id="PF20431">
    <property type="entry name" value="E_motif"/>
    <property type="match status" value="1"/>
</dbReference>
<dbReference type="GO" id="GO:0003729">
    <property type="term" value="F:mRNA binding"/>
    <property type="evidence" value="ECO:0007669"/>
    <property type="project" value="UniProtKB-ARBA"/>
</dbReference>
<feature type="repeat" description="PPR" evidence="2">
    <location>
        <begin position="606"/>
        <end position="640"/>
    </location>
</feature>
<protein>
    <recommendedName>
        <fullName evidence="5">Pentacotripeptide-repeat region of PRORP domain-containing protein</fullName>
    </recommendedName>
</protein>
<evidence type="ECO:0000256" key="1">
    <source>
        <dbReference type="ARBA" id="ARBA00022737"/>
    </source>
</evidence>
<name>A0A2G9G5H1_9LAMI</name>
<dbReference type="NCBIfam" id="TIGR00756">
    <property type="entry name" value="PPR"/>
    <property type="match status" value="4"/>
</dbReference>
<dbReference type="PROSITE" id="PS51375">
    <property type="entry name" value="PPR"/>
    <property type="match status" value="5"/>
</dbReference>
<evidence type="ECO:0000313" key="4">
    <source>
        <dbReference type="Proteomes" id="UP000231279"/>
    </source>
</evidence>
<dbReference type="AlphaFoldDB" id="A0A2G9G5H1"/>
<feature type="repeat" description="PPR" evidence="2">
    <location>
        <begin position="98"/>
        <end position="132"/>
    </location>
</feature>
<dbReference type="PANTHER" id="PTHR47926">
    <property type="entry name" value="PENTATRICOPEPTIDE REPEAT-CONTAINING PROTEIN"/>
    <property type="match status" value="1"/>
</dbReference>
<dbReference type="Proteomes" id="UP000231279">
    <property type="component" value="Unassembled WGS sequence"/>
</dbReference>
<dbReference type="FunFam" id="1.25.40.10:FF:000090">
    <property type="entry name" value="Pentatricopeptide repeat-containing protein, chloroplastic"/>
    <property type="match status" value="1"/>
</dbReference>
<evidence type="ECO:0008006" key="5">
    <source>
        <dbReference type="Google" id="ProtNLM"/>
    </source>
</evidence>
<dbReference type="Pfam" id="PF01535">
    <property type="entry name" value="PPR"/>
    <property type="match status" value="5"/>
</dbReference>
<gene>
    <name evidence="3" type="ORF">CDL12_26953</name>
</gene>
<dbReference type="InterPro" id="IPR011990">
    <property type="entry name" value="TPR-like_helical_dom_sf"/>
</dbReference>
<dbReference type="OrthoDB" id="308440at2759"/>
<reference evidence="4" key="1">
    <citation type="journal article" date="2018" name="Gigascience">
        <title>Genome assembly of the Pink Ipe (Handroanthus impetiginosus, Bignoniaceae), a highly valued, ecologically keystone Neotropical timber forest tree.</title>
        <authorList>
            <person name="Silva-Junior O.B."/>
            <person name="Grattapaglia D."/>
            <person name="Novaes E."/>
            <person name="Collevatti R.G."/>
        </authorList>
    </citation>
    <scope>NUCLEOTIDE SEQUENCE [LARGE SCALE GENOMIC DNA]</scope>
    <source>
        <strain evidence="4">cv. UFG-1</strain>
    </source>
</reference>
<feature type="repeat" description="PPR" evidence="2">
    <location>
        <begin position="199"/>
        <end position="235"/>
    </location>
</feature>